<reference evidence="9" key="1">
    <citation type="submission" date="2020-05" db="EMBL/GenBank/DDBJ databases">
        <authorList>
            <person name="Chiriac C."/>
            <person name="Salcher M."/>
            <person name="Ghai R."/>
            <person name="Kavagutti S V."/>
        </authorList>
    </citation>
    <scope>NUCLEOTIDE SEQUENCE</scope>
</reference>
<gene>
    <name evidence="5" type="ORF">UFOVP1032_65</name>
    <name evidence="6" type="ORF">UFOVP1125_133</name>
    <name evidence="7" type="ORF">UFOVP1173_79</name>
    <name evidence="8" type="ORF">UFOVP1241_149</name>
    <name evidence="9" type="ORF">UFOVP1491_65</name>
    <name evidence="10" type="ORF">UFOVP1579_65</name>
    <name evidence="2" type="ORF">UFOVP485_56</name>
    <name evidence="3" type="ORF">UFOVP575_8</name>
    <name evidence="4" type="ORF">UFOVP963_152</name>
</gene>
<sequence>MVEQLATSFPGSLDSLTNPEGTDSLSNPSHSDQHKNANDSIEAIQLKIGVDDSTDVNSLDYLVRTASTGSESLGVDGNNSLNLTAIENTTTLDEVDGSTWGTLKYVIQLTYNNFYYVTEMALFDSSSGVDYVQSNIITNSEANLANIAFTKNGSIISLVITPTNASVNARFYRTSLKK</sequence>
<organism evidence="9">
    <name type="scientific">uncultured Caudovirales phage</name>
    <dbReference type="NCBI Taxonomy" id="2100421"/>
    <lineage>
        <taxon>Viruses</taxon>
        <taxon>Duplodnaviria</taxon>
        <taxon>Heunggongvirae</taxon>
        <taxon>Uroviricota</taxon>
        <taxon>Caudoviricetes</taxon>
        <taxon>Peduoviridae</taxon>
        <taxon>Maltschvirus</taxon>
        <taxon>Maltschvirus maltsch</taxon>
    </lineage>
</organism>
<accession>A0A6J5SQZ0</accession>
<dbReference type="EMBL" id="LR796457">
    <property type="protein sequence ID" value="CAB4145875.1"/>
    <property type="molecule type" value="Genomic_DNA"/>
</dbReference>
<protein>
    <submittedName>
        <fullName evidence="9">Uncharacterized protein</fullName>
    </submittedName>
</protein>
<evidence type="ECO:0000313" key="2">
    <source>
        <dbReference type="EMBL" id="CAB4145875.1"/>
    </source>
</evidence>
<evidence type="ECO:0000313" key="3">
    <source>
        <dbReference type="EMBL" id="CAB4150635.1"/>
    </source>
</evidence>
<evidence type="ECO:0000313" key="5">
    <source>
        <dbReference type="EMBL" id="CAB4179722.1"/>
    </source>
</evidence>
<evidence type="ECO:0000256" key="1">
    <source>
        <dbReference type="SAM" id="MobiDB-lite"/>
    </source>
</evidence>
<dbReference type="EMBL" id="LR797131">
    <property type="protein sequence ID" value="CAB4188970.1"/>
    <property type="molecule type" value="Genomic_DNA"/>
</dbReference>
<dbReference type="EMBL" id="LR797188">
    <property type="protein sequence ID" value="CAB4192954.1"/>
    <property type="molecule type" value="Genomic_DNA"/>
</dbReference>
<evidence type="ECO:0000313" key="8">
    <source>
        <dbReference type="EMBL" id="CAB4192954.1"/>
    </source>
</evidence>
<dbReference type="EMBL" id="LR796915">
    <property type="protein sequence ID" value="CAB4175328.1"/>
    <property type="molecule type" value="Genomic_DNA"/>
</dbReference>
<dbReference type="EMBL" id="LR797455">
    <property type="protein sequence ID" value="CAB4217695.1"/>
    <property type="molecule type" value="Genomic_DNA"/>
</dbReference>
<dbReference type="EMBL" id="LR796983">
    <property type="protein sequence ID" value="CAB4179722.1"/>
    <property type="molecule type" value="Genomic_DNA"/>
</dbReference>
<name>A0A6J5SQZ0_9CAUD</name>
<evidence type="ECO:0000313" key="9">
    <source>
        <dbReference type="EMBL" id="CAB4217695.1"/>
    </source>
</evidence>
<dbReference type="EMBL" id="LR798431">
    <property type="protein sequence ID" value="CAB5231344.1"/>
    <property type="molecule type" value="Genomic_DNA"/>
</dbReference>
<evidence type="ECO:0000313" key="10">
    <source>
        <dbReference type="EMBL" id="CAB5231344.1"/>
    </source>
</evidence>
<evidence type="ECO:0000313" key="6">
    <source>
        <dbReference type="EMBL" id="CAB4185854.1"/>
    </source>
</evidence>
<feature type="compositionally biased region" description="Polar residues" evidence="1">
    <location>
        <begin position="1"/>
        <end position="30"/>
    </location>
</feature>
<evidence type="ECO:0000313" key="7">
    <source>
        <dbReference type="EMBL" id="CAB4188970.1"/>
    </source>
</evidence>
<dbReference type="EMBL" id="LR796551">
    <property type="protein sequence ID" value="CAB4150635.1"/>
    <property type="molecule type" value="Genomic_DNA"/>
</dbReference>
<feature type="region of interest" description="Disordered" evidence="1">
    <location>
        <begin position="1"/>
        <end position="36"/>
    </location>
</feature>
<evidence type="ECO:0000313" key="4">
    <source>
        <dbReference type="EMBL" id="CAB4175328.1"/>
    </source>
</evidence>
<proteinExistence type="predicted"/>
<dbReference type="EMBL" id="LR797080">
    <property type="protein sequence ID" value="CAB4185854.1"/>
    <property type="molecule type" value="Genomic_DNA"/>
</dbReference>